<feature type="non-terminal residue" evidence="6">
    <location>
        <position position="1"/>
    </location>
</feature>
<dbReference type="SUPFAM" id="SSF56801">
    <property type="entry name" value="Acetyl-CoA synthetase-like"/>
    <property type="match status" value="1"/>
</dbReference>
<dbReference type="CDD" id="cd05930">
    <property type="entry name" value="A_NRPS"/>
    <property type="match status" value="1"/>
</dbReference>
<dbReference type="InterPro" id="IPR009081">
    <property type="entry name" value="PP-bd_ACP"/>
</dbReference>
<dbReference type="PANTHER" id="PTHR45527:SF1">
    <property type="entry name" value="FATTY ACID SYNTHASE"/>
    <property type="match status" value="1"/>
</dbReference>
<keyword evidence="3" id="KW-0596">Phosphopantetheine</keyword>
<accession>A0A4S1WXD6</accession>
<comment type="caution">
    <text evidence="6">The sequence shown here is derived from an EMBL/GenBank/DDBJ whole genome shotgun (WGS) entry which is preliminary data.</text>
</comment>
<dbReference type="FunFam" id="1.10.1200.10:FF:000005">
    <property type="entry name" value="Nonribosomal peptide synthetase 1"/>
    <property type="match status" value="1"/>
</dbReference>
<dbReference type="InterPro" id="IPR020845">
    <property type="entry name" value="AMP-binding_CS"/>
</dbReference>
<protein>
    <submittedName>
        <fullName evidence="6">Amino acid adenylation domain-containing protein</fullName>
    </submittedName>
</protein>
<dbReference type="InterPro" id="IPR020459">
    <property type="entry name" value="AMP-binding"/>
</dbReference>
<evidence type="ECO:0000313" key="6">
    <source>
        <dbReference type="EMBL" id="TGX48189.1"/>
    </source>
</evidence>
<sequence length="476" mass="51365">ARAGLDHVPVIDLVEEAGLWAEQSATSPDPQALGLTTRNLAYIIYTSGSTGTPKGVMVEHKGVVNLGLATSFLFEIADRGRLFQFTSPSFDASIGDIVASLFGGASLHLSRSELAIEDLTHALSKGAITHLMVPPSVLRGLEVDKTNHLACLVMGGEAAKPGLIQEWSMGRNLFNVYGPTEATVTTTVKQYNSADEDLPNIPIGRPISNTRIYLLDAYRQPVPLGAVGEIYIGGVGVARGYLNRPEMTAERFVASPFVAGDRLYRTGDLARYLPDGNIEFLGRNDHQVKIRGFRIELGEIEARLAEHPGVREAVVVAREDQPGDKRLVAYAVPAGDLDKAEPALLRAWLGTHLPDYMVPAAYVLLDALPLTPNGKLDRGALPAPDGEAYSRQAYEAPQGEIEQALAAIWSELLGVERISRHDNFFELGGHSLLAVKLLARLRRLNLSTDVRTLFVTPVLAELAATLGSFSEVAVPP</sequence>
<evidence type="ECO:0000256" key="2">
    <source>
        <dbReference type="ARBA" id="ARBA00006432"/>
    </source>
</evidence>
<dbReference type="Gene3D" id="3.30.300.30">
    <property type="match status" value="1"/>
</dbReference>
<dbReference type="InterPro" id="IPR006162">
    <property type="entry name" value="Ppantetheine_attach_site"/>
</dbReference>
<dbReference type="NCBIfam" id="TIGR01733">
    <property type="entry name" value="AA-adenyl-dom"/>
    <property type="match status" value="1"/>
</dbReference>
<dbReference type="GO" id="GO:0044550">
    <property type="term" value="P:secondary metabolite biosynthetic process"/>
    <property type="evidence" value="ECO:0007669"/>
    <property type="project" value="TreeGrafter"/>
</dbReference>
<dbReference type="GO" id="GO:0031177">
    <property type="term" value="F:phosphopantetheine binding"/>
    <property type="evidence" value="ECO:0007669"/>
    <property type="project" value="TreeGrafter"/>
</dbReference>
<evidence type="ECO:0000259" key="5">
    <source>
        <dbReference type="PROSITE" id="PS50075"/>
    </source>
</evidence>
<name>A0A4S1WXD6_9SPHN</name>
<dbReference type="OrthoDB" id="9778690at2"/>
<dbReference type="Pfam" id="PF00501">
    <property type="entry name" value="AMP-binding"/>
    <property type="match status" value="1"/>
</dbReference>
<dbReference type="FunFam" id="3.30.300.30:FF:000010">
    <property type="entry name" value="Enterobactin synthetase component F"/>
    <property type="match status" value="1"/>
</dbReference>
<reference evidence="6 7" key="1">
    <citation type="submission" date="2019-04" db="EMBL/GenBank/DDBJ databases">
        <title>Sphingomonas psychrotolerans sp. nov., isolated from soil in the Tianshan Mountains, Xinjiang, China.</title>
        <authorList>
            <person name="Luo Y."/>
            <person name="Sheng H."/>
        </authorList>
    </citation>
    <scope>NUCLEOTIDE SEQUENCE [LARGE SCALE GENOMIC DNA]</scope>
    <source>
        <strain evidence="6 7">ZFGT-11</strain>
    </source>
</reference>
<gene>
    <name evidence="6" type="ORF">E5A73_21105</name>
</gene>
<dbReference type="InterPro" id="IPR045851">
    <property type="entry name" value="AMP-bd_C_sf"/>
</dbReference>
<feature type="non-terminal residue" evidence="6">
    <location>
        <position position="476"/>
    </location>
</feature>
<dbReference type="GO" id="GO:0005737">
    <property type="term" value="C:cytoplasm"/>
    <property type="evidence" value="ECO:0007669"/>
    <property type="project" value="TreeGrafter"/>
</dbReference>
<dbReference type="InterPro" id="IPR025110">
    <property type="entry name" value="AMP-bd_C"/>
</dbReference>
<evidence type="ECO:0000313" key="7">
    <source>
        <dbReference type="Proteomes" id="UP000306147"/>
    </source>
</evidence>
<dbReference type="Pfam" id="PF13193">
    <property type="entry name" value="AMP-binding_C"/>
    <property type="match status" value="1"/>
</dbReference>
<feature type="domain" description="Carrier" evidence="5">
    <location>
        <begin position="396"/>
        <end position="470"/>
    </location>
</feature>
<evidence type="ECO:0000256" key="4">
    <source>
        <dbReference type="ARBA" id="ARBA00022553"/>
    </source>
</evidence>
<dbReference type="PRINTS" id="PR00154">
    <property type="entry name" value="AMPBINDING"/>
</dbReference>
<organism evidence="6 7">
    <name type="scientific">Sphingomonas gei</name>
    <dbReference type="NCBI Taxonomy" id="1395960"/>
    <lineage>
        <taxon>Bacteria</taxon>
        <taxon>Pseudomonadati</taxon>
        <taxon>Pseudomonadota</taxon>
        <taxon>Alphaproteobacteria</taxon>
        <taxon>Sphingomonadales</taxon>
        <taxon>Sphingomonadaceae</taxon>
        <taxon>Sphingomonas</taxon>
    </lineage>
</organism>
<dbReference type="GO" id="GO:0043041">
    <property type="term" value="P:amino acid activation for nonribosomal peptide biosynthetic process"/>
    <property type="evidence" value="ECO:0007669"/>
    <property type="project" value="TreeGrafter"/>
</dbReference>
<dbReference type="PANTHER" id="PTHR45527">
    <property type="entry name" value="NONRIBOSOMAL PEPTIDE SYNTHETASE"/>
    <property type="match status" value="1"/>
</dbReference>
<dbReference type="InterPro" id="IPR036736">
    <property type="entry name" value="ACP-like_sf"/>
</dbReference>
<keyword evidence="7" id="KW-1185">Reference proteome</keyword>
<dbReference type="FunFam" id="2.30.38.10:FF:000001">
    <property type="entry name" value="Non-ribosomal peptide synthetase PvdI"/>
    <property type="match status" value="1"/>
</dbReference>
<keyword evidence="4" id="KW-0597">Phosphoprotein</keyword>
<comment type="similarity">
    <text evidence="2">Belongs to the ATP-dependent AMP-binding enzyme family.</text>
</comment>
<proteinExistence type="inferred from homology"/>
<dbReference type="EMBL" id="SRXT01000022">
    <property type="protein sequence ID" value="TGX48189.1"/>
    <property type="molecule type" value="Genomic_DNA"/>
</dbReference>
<dbReference type="PROSITE" id="PS00455">
    <property type="entry name" value="AMP_BINDING"/>
    <property type="match status" value="1"/>
</dbReference>
<dbReference type="InterPro" id="IPR000873">
    <property type="entry name" value="AMP-dep_synth/lig_dom"/>
</dbReference>
<dbReference type="Gene3D" id="3.40.50.12780">
    <property type="entry name" value="N-terminal domain of ligase-like"/>
    <property type="match status" value="1"/>
</dbReference>
<dbReference type="PROSITE" id="PS00012">
    <property type="entry name" value="PHOSPHOPANTETHEINE"/>
    <property type="match status" value="1"/>
</dbReference>
<evidence type="ECO:0000256" key="3">
    <source>
        <dbReference type="ARBA" id="ARBA00022450"/>
    </source>
</evidence>
<evidence type="ECO:0000256" key="1">
    <source>
        <dbReference type="ARBA" id="ARBA00001957"/>
    </source>
</evidence>
<dbReference type="PROSITE" id="PS50075">
    <property type="entry name" value="CARRIER"/>
    <property type="match status" value="1"/>
</dbReference>
<dbReference type="Gene3D" id="1.10.1200.10">
    <property type="entry name" value="ACP-like"/>
    <property type="match status" value="1"/>
</dbReference>
<dbReference type="Proteomes" id="UP000306147">
    <property type="component" value="Unassembled WGS sequence"/>
</dbReference>
<dbReference type="InterPro" id="IPR042099">
    <property type="entry name" value="ANL_N_sf"/>
</dbReference>
<dbReference type="Pfam" id="PF00550">
    <property type="entry name" value="PP-binding"/>
    <property type="match status" value="1"/>
</dbReference>
<dbReference type="InterPro" id="IPR010071">
    <property type="entry name" value="AA_adenyl_dom"/>
</dbReference>
<comment type="cofactor">
    <cofactor evidence="1">
        <name>pantetheine 4'-phosphate</name>
        <dbReference type="ChEBI" id="CHEBI:47942"/>
    </cofactor>
</comment>
<dbReference type="SUPFAM" id="SSF47336">
    <property type="entry name" value="ACP-like"/>
    <property type="match status" value="1"/>
</dbReference>
<dbReference type="AlphaFoldDB" id="A0A4S1WXD6"/>